<dbReference type="SUPFAM" id="SSF53448">
    <property type="entry name" value="Nucleotide-diphospho-sugar transferases"/>
    <property type="match status" value="1"/>
</dbReference>
<evidence type="ECO:0000256" key="3">
    <source>
        <dbReference type="ARBA" id="ARBA00022679"/>
    </source>
</evidence>
<sequence>MEKKVSVIIPVYNAEKYITQCIESLLNQTLRECEFIFINDGSTDNSEKIIEDYKKINDRITLINQENQGVSIARNRGLDVSTGEYVGFVDADDYIEKDMYEMLYNAAK</sequence>
<feature type="domain" description="Glycosyltransferase 2-like" evidence="4">
    <location>
        <begin position="6"/>
        <end position="107"/>
    </location>
</feature>
<dbReference type="Pfam" id="PF00535">
    <property type="entry name" value="Glycos_transf_2"/>
    <property type="match status" value="1"/>
</dbReference>
<dbReference type="CDD" id="cd00761">
    <property type="entry name" value="Glyco_tranf_GTA_type"/>
    <property type="match status" value="1"/>
</dbReference>
<dbReference type="InterPro" id="IPR029044">
    <property type="entry name" value="Nucleotide-diphossugar_trans"/>
</dbReference>
<dbReference type="GO" id="GO:0016757">
    <property type="term" value="F:glycosyltransferase activity"/>
    <property type="evidence" value="ECO:0007669"/>
    <property type="project" value="UniProtKB-KW"/>
</dbReference>
<evidence type="ECO:0000256" key="2">
    <source>
        <dbReference type="ARBA" id="ARBA00022676"/>
    </source>
</evidence>
<comment type="caution">
    <text evidence="5">The sequence shown here is derived from an EMBL/GenBank/DDBJ whole genome shotgun (WGS) entry which is preliminary data.</text>
</comment>
<gene>
    <name evidence="5" type="ORF">BWGOE8_37200</name>
</gene>
<dbReference type="Gene3D" id="3.90.550.10">
    <property type="entry name" value="Spore Coat Polysaccharide Biosynthesis Protein SpsA, Chain A"/>
    <property type="match status" value="1"/>
</dbReference>
<name>A0A1E8B4J7_BACMY</name>
<accession>A0A1E8B4J7</accession>
<dbReference type="RefSeq" id="WP_236735994.1">
    <property type="nucleotide sequence ID" value="NZ_LXLT01000056.1"/>
</dbReference>
<evidence type="ECO:0000313" key="6">
    <source>
        <dbReference type="Proteomes" id="UP000175706"/>
    </source>
</evidence>
<reference evidence="5 6" key="1">
    <citation type="submission" date="2016-05" db="EMBL/GenBank/DDBJ databases">
        <title>Bacillus thuringiensis and Bacillus weihenstephanensis as novel biocontrol agents of wilt causing Verticillium species.</title>
        <authorList>
            <person name="Hollensteiner J."/>
            <person name="Wemheuer F."/>
            <person name="Harting R."/>
            <person name="Kolarzyk A."/>
            <person name="Diaz-Valerio S."/>
            <person name="Poehlein A."/>
            <person name="Brzuszkiewicz E."/>
            <person name="Nesemann K."/>
            <person name="Braus-Stromeyer S."/>
            <person name="Braus G."/>
            <person name="Daniel R."/>
            <person name="Liesegang H."/>
        </authorList>
    </citation>
    <scope>NUCLEOTIDE SEQUENCE [LARGE SCALE GENOMIC DNA]</scope>
    <source>
        <strain evidence="5 6">GOE8</strain>
    </source>
</reference>
<dbReference type="PATRIC" id="fig|86662.25.peg.3816"/>
<keyword evidence="3" id="KW-0808">Transferase</keyword>
<protein>
    <recommendedName>
        <fullName evidence="4">Glycosyltransferase 2-like domain-containing protein</fullName>
    </recommendedName>
</protein>
<dbReference type="Proteomes" id="UP000175706">
    <property type="component" value="Unassembled WGS sequence"/>
</dbReference>
<dbReference type="InterPro" id="IPR001173">
    <property type="entry name" value="Glyco_trans_2-like"/>
</dbReference>
<dbReference type="EMBL" id="LXLT01000056">
    <property type="protein sequence ID" value="OFD75071.1"/>
    <property type="molecule type" value="Genomic_DNA"/>
</dbReference>
<comment type="similarity">
    <text evidence="1">Belongs to the glycosyltransferase 2 family.</text>
</comment>
<evidence type="ECO:0000256" key="1">
    <source>
        <dbReference type="ARBA" id="ARBA00006739"/>
    </source>
</evidence>
<proteinExistence type="inferred from homology"/>
<dbReference type="AlphaFoldDB" id="A0A1E8B4J7"/>
<evidence type="ECO:0000313" key="5">
    <source>
        <dbReference type="EMBL" id="OFD75071.1"/>
    </source>
</evidence>
<dbReference type="PANTHER" id="PTHR22916">
    <property type="entry name" value="GLYCOSYLTRANSFERASE"/>
    <property type="match status" value="1"/>
</dbReference>
<organism evidence="5 6">
    <name type="scientific">Bacillus mycoides</name>
    <dbReference type="NCBI Taxonomy" id="1405"/>
    <lineage>
        <taxon>Bacteria</taxon>
        <taxon>Bacillati</taxon>
        <taxon>Bacillota</taxon>
        <taxon>Bacilli</taxon>
        <taxon>Bacillales</taxon>
        <taxon>Bacillaceae</taxon>
        <taxon>Bacillus</taxon>
        <taxon>Bacillus cereus group</taxon>
    </lineage>
</organism>
<dbReference type="PANTHER" id="PTHR22916:SF51">
    <property type="entry name" value="GLYCOSYLTRANSFERASE EPSH-RELATED"/>
    <property type="match status" value="1"/>
</dbReference>
<evidence type="ECO:0000259" key="4">
    <source>
        <dbReference type="Pfam" id="PF00535"/>
    </source>
</evidence>
<keyword evidence="2" id="KW-0328">Glycosyltransferase</keyword>